<dbReference type="Pfam" id="PF13193">
    <property type="entry name" value="AMP-binding_C"/>
    <property type="match status" value="1"/>
</dbReference>
<keyword evidence="4" id="KW-1185">Reference proteome</keyword>
<proteinExistence type="predicted"/>
<dbReference type="PANTHER" id="PTHR43767:SF1">
    <property type="entry name" value="NONRIBOSOMAL PEPTIDE SYNTHASE PES1 (EUROFUNG)-RELATED"/>
    <property type="match status" value="1"/>
</dbReference>
<dbReference type="STRING" id="1834516.BL253_36210"/>
<feature type="domain" description="AMP-binding enzyme C-terminal" evidence="2">
    <location>
        <begin position="446"/>
        <end position="536"/>
    </location>
</feature>
<dbReference type="InterPro" id="IPR025110">
    <property type="entry name" value="AMP-bd_C"/>
</dbReference>
<sequence>MLELMADAVPDRLALVAPPVRLTFGELDARVDRAARLLRGAGVRAGQHVGIYAVNRAEWVESMFACMKLRASSININFRYVPAELRYLAANADLTAMVVERRYLPTVAEILADAPDLRALVVLEDGTHPADDGGIGALTAPGGALADRGIRLVEYEGEPADDGPVRAPRSGDDVFVLYTGGTTGMPKGVLWRHEDLFHAAIGRPLPDGSQPRVLADTLAHTANPPLRYMVMAPLMHGAAELSLLISVGTAGTAVLWCGRHFDADGVLRLAAEERATSMTVVGDAMARPLADALAAAPGRYDLSGLLAFSNTGAPMSGQVRDDLAAALPNVFLLDSYGASEFGHNGSATGGRRVFQLTPDTAVLDENLEPVVPGSPEPGRIARRGAIPLGYYKDKEKTAATFPRDARGVRWVVPGDLALALADGTAQLLGRGSTVVNTGGEKVFPDEVEDALKAHGAVFDVAVVGVPDERYGERVVALVALRALVPAAAGAETGTAPPGGPTTAAELLAHTRLHVAGYKVPKEIHIVDAIARNPAGKPDTVWGRTTARRLSDEAAAVRAATEARATAAHAPEEVNA</sequence>
<dbReference type="Gene3D" id="3.40.50.12780">
    <property type="entry name" value="N-terminal domain of ligase-like"/>
    <property type="match status" value="1"/>
</dbReference>
<gene>
    <name evidence="3" type="ORF">BL253_36210</name>
</gene>
<dbReference type="EMBL" id="MOMC01000113">
    <property type="protein sequence ID" value="ONH22279.1"/>
    <property type="molecule type" value="Genomic_DNA"/>
</dbReference>
<dbReference type="InterPro" id="IPR042099">
    <property type="entry name" value="ANL_N_sf"/>
</dbReference>
<organism evidence="3 4">
    <name type="scientific">Pseudofrankia asymbiotica</name>
    <dbReference type="NCBI Taxonomy" id="1834516"/>
    <lineage>
        <taxon>Bacteria</taxon>
        <taxon>Bacillati</taxon>
        <taxon>Actinomycetota</taxon>
        <taxon>Actinomycetes</taxon>
        <taxon>Frankiales</taxon>
        <taxon>Frankiaceae</taxon>
        <taxon>Pseudofrankia</taxon>
    </lineage>
</organism>
<comment type="caution">
    <text evidence="3">The sequence shown here is derived from an EMBL/GenBank/DDBJ whole genome shotgun (WGS) entry which is preliminary data.</text>
</comment>
<name>A0A1V2HZS1_9ACTN</name>
<dbReference type="InterPro" id="IPR045851">
    <property type="entry name" value="AMP-bd_C_sf"/>
</dbReference>
<evidence type="ECO:0000259" key="2">
    <source>
        <dbReference type="Pfam" id="PF13193"/>
    </source>
</evidence>
<dbReference type="SUPFAM" id="SSF56801">
    <property type="entry name" value="Acetyl-CoA synthetase-like"/>
    <property type="match status" value="1"/>
</dbReference>
<dbReference type="PANTHER" id="PTHR43767">
    <property type="entry name" value="LONG-CHAIN-FATTY-ACID--COA LIGASE"/>
    <property type="match status" value="1"/>
</dbReference>
<dbReference type="Pfam" id="PF00501">
    <property type="entry name" value="AMP-binding"/>
    <property type="match status" value="1"/>
</dbReference>
<dbReference type="Gene3D" id="3.30.300.30">
    <property type="match status" value="1"/>
</dbReference>
<dbReference type="InterPro" id="IPR050237">
    <property type="entry name" value="ATP-dep_AMP-bd_enzyme"/>
</dbReference>
<dbReference type="AlphaFoldDB" id="A0A1V2HZS1"/>
<feature type="domain" description="AMP-dependent synthetase/ligase" evidence="1">
    <location>
        <begin position="6"/>
        <end position="385"/>
    </location>
</feature>
<dbReference type="NCBIfam" id="NF005863">
    <property type="entry name" value="PRK07798.1"/>
    <property type="match status" value="1"/>
</dbReference>
<evidence type="ECO:0000313" key="3">
    <source>
        <dbReference type="EMBL" id="ONH22279.1"/>
    </source>
</evidence>
<dbReference type="InterPro" id="IPR000873">
    <property type="entry name" value="AMP-dep_synth/lig_dom"/>
</dbReference>
<evidence type="ECO:0000259" key="1">
    <source>
        <dbReference type="Pfam" id="PF00501"/>
    </source>
</evidence>
<dbReference type="Proteomes" id="UP000188929">
    <property type="component" value="Unassembled WGS sequence"/>
</dbReference>
<dbReference type="InterPro" id="IPR020845">
    <property type="entry name" value="AMP-binding_CS"/>
</dbReference>
<protein>
    <submittedName>
        <fullName evidence="3">AMP-dependent synthetase</fullName>
    </submittedName>
</protein>
<reference evidence="4" key="1">
    <citation type="submission" date="2016-10" db="EMBL/GenBank/DDBJ databases">
        <title>Frankia sp. NRRL B-16386 Genome sequencing.</title>
        <authorList>
            <person name="Ghodhbane-Gtari F."/>
            <person name="Swanson E."/>
            <person name="Gueddou A."/>
            <person name="Hezbri K."/>
            <person name="Ktari K."/>
            <person name="Nouioui I."/>
            <person name="Morris K."/>
            <person name="Simpson S."/>
            <person name="Abebe-Akele F."/>
            <person name="Thomas K."/>
            <person name="Gtari M."/>
            <person name="Tisa L.S."/>
        </authorList>
    </citation>
    <scope>NUCLEOTIDE SEQUENCE [LARGE SCALE GENOMIC DNA]</scope>
    <source>
        <strain evidence="4">NRRL B-16386</strain>
    </source>
</reference>
<dbReference type="OrthoDB" id="3443462at2"/>
<accession>A0A1V2HZS1</accession>
<dbReference type="PROSITE" id="PS00455">
    <property type="entry name" value="AMP_BINDING"/>
    <property type="match status" value="1"/>
</dbReference>
<evidence type="ECO:0000313" key="4">
    <source>
        <dbReference type="Proteomes" id="UP000188929"/>
    </source>
</evidence>
<dbReference type="GO" id="GO:0016878">
    <property type="term" value="F:acid-thiol ligase activity"/>
    <property type="evidence" value="ECO:0007669"/>
    <property type="project" value="UniProtKB-ARBA"/>
</dbReference>